<dbReference type="InterPro" id="IPR020011">
    <property type="entry name" value="FimV_C"/>
</dbReference>
<accession>A0A839T366</accession>
<evidence type="ECO:0000256" key="1">
    <source>
        <dbReference type="SAM" id="Coils"/>
    </source>
</evidence>
<dbReference type="InterPro" id="IPR020012">
    <property type="entry name" value="LysM_FimV"/>
</dbReference>
<evidence type="ECO:0000313" key="4">
    <source>
        <dbReference type="Proteomes" id="UP000549250"/>
    </source>
</evidence>
<dbReference type="NCBIfam" id="TIGR03504">
    <property type="entry name" value="FimV_Cterm"/>
    <property type="match status" value="1"/>
</dbReference>
<evidence type="ECO:0000313" key="3">
    <source>
        <dbReference type="EMBL" id="MBB3103548.1"/>
    </source>
</evidence>
<dbReference type="Pfam" id="PF14559">
    <property type="entry name" value="TPR_19"/>
    <property type="match status" value="1"/>
</dbReference>
<dbReference type="AlphaFoldDB" id="A0A839T366"/>
<feature type="region of interest" description="Disordered" evidence="2">
    <location>
        <begin position="281"/>
        <end position="304"/>
    </location>
</feature>
<feature type="region of interest" description="Disordered" evidence="2">
    <location>
        <begin position="56"/>
        <end position="81"/>
    </location>
</feature>
<keyword evidence="1" id="KW-0175">Coiled coil</keyword>
<feature type="coiled-coil region" evidence="1">
    <location>
        <begin position="116"/>
        <end position="164"/>
    </location>
</feature>
<keyword evidence="4" id="KW-1185">Reference proteome</keyword>
<dbReference type="InterPro" id="IPR038440">
    <property type="entry name" value="FimV_C_sf"/>
</dbReference>
<feature type="compositionally biased region" description="Low complexity" evidence="2">
    <location>
        <begin position="188"/>
        <end position="202"/>
    </location>
</feature>
<sequence length="706" mass="75403">MLAILDLNPDAFIDGNINRMKSGQLLRLPTAEQVASRSSSQAMAEVSQQRIAWRNSPGGVTNARQLDATPRPVDQSVSAEKVPTDNLSLVAADAGTSTAGSEKGVDKDLIASQNQLVSLKESLDSSTRENTELKDRLSELQSQQDKLQRLIQLKDDQLARLQEQLASGGASTATTAAESSQFTPQDAPPVVSAIPPAVAAQPDPNQAEGGALQPLAAPVEAATPVPTPVQPLKPSATEDYSQDEGFLDSLLSNPVMVGATGSSALLLLLLGLMASRRKRAKDSELESTGSDDGQPDGSSDFDKSLTNTLAIPLPEQPDENQVSDKNHVVESKRDVLAEVDTCIAYGRFGQAVELLQEALKDEPERSDLRLKFMEVHAERGDREGFAREEARLQKAGKAESEIANLKSRFPAMAVVGAGAAAGAYEFGESMLDEPHLEQELIKQGPDEQIPPDTGNSAMRADTADIARASASEATPSGEFKLLGQELLLDRNPDNVTQSVQIAIDKDDSPLDFELQDQLADFDLDTGIDPAAVLVPAGENKLDGTADKPDVEAVPNDEALKSLSFDFDLSETSDESTPTFELPDDFDLSLDDEVAVQESSSNVLAARLDQVDSELGAFRRTLDQQQETATGPDSEAESIAASAMMADLDGNFDFLADTDETSTKLDLAKAYIEMGDADGAKDILDEIVAEGNENQQQEAREMLATLA</sequence>
<dbReference type="Proteomes" id="UP000549250">
    <property type="component" value="Unassembled WGS sequence"/>
</dbReference>
<feature type="compositionally biased region" description="Low complexity" evidence="2">
    <location>
        <begin position="169"/>
        <end position="180"/>
    </location>
</feature>
<dbReference type="NCBIfam" id="TIGR03505">
    <property type="entry name" value="FimV_core"/>
    <property type="match status" value="1"/>
</dbReference>
<proteinExistence type="predicted"/>
<reference evidence="3 4" key="1">
    <citation type="submission" date="2020-08" db="EMBL/GenBank/DDBJ databases">
        <title>Genomic Encyclopedia of Type Strains, Phase III (KMG-III): the genomes of soil and plant-associated and newly described type strains.</title>
        <authorList>
            <person name="Whitman W."/>
        </authorList>
    </citation>
    <scope>NUCLEOTIDE SEQUENCE [LARGE SCALE GENOMIC DNA]</scope>
    <source>
        <strain evidence="3 4">CECT 4462</strain>
    </source>
</reference>
<organism evidence="3 4">
    <name type="scientific">Azomonas macrocytogenes</name>
    <name type="common">Azotobacter macrocytogenes</name>
    <dbReference type="NCBI Taxonomy" id="69962"/>
    <lineage>
        <taxon>Bacteria</taxon>
        <taxon>Pseudomonadati</taxon>
        <taxon>Pseudomonadota</taxon>
        <taxon>Gammaproteobacteria</taxon>
        <taxon>Pseudomonadales</taxon>
        <taxon>Pseudomonadaceae</taxon>
        <taxon>Azomonas</taxon>
    </lineage>
</organism>
<evidence type="ECO:0000256" key="2">
    <source>
        <dbReference type="SAM" id="MobiDB-lite"/>
    </source>
</evidence>
<feature type="region of interest" description="Disordered" evidence="2">
    <location>
        <begin position="169"/>
        <end position="210"/>
    </location>
</feature>
<name>A0A839T366_AZOMA</name>
<dbReference type="EMBL" id="JACHXI010000008">
    <property type="protein sequence ID" value="MBB3103548.1"/>
    <property type="molecule type" value="Genomic_DNA"/>
</dbReference>
<gene>
    <name evidence="3" type="ORF">FHR87_001944</name>
</gene>
<comment type="caution">
    <text evidence="3">The sequence shown here is derived from an EMBL/GenBank/DDBJ whole genome shotgun (WGS) entry which is preliminary data.</text>
</comment>
<protein>
    <submittedName>
        <fullName evidence="3">Pilus assembly protein FimV</fullName>
    </submittedName>
</protein>
<dbReference type="Gene3D" id="1.20.58.2200">
    <property type="match status" value="1"/>
</dbReference>